<keyword evidence="9" id="KW-1185">Reference proteome</keyword>
<accession>A0A6M6JU00</accession>
<proteinExistence type="inferred from homology"/>
<dbReference type="KEGG" id="pbro:HOP40_32450"/>
<name>A0A6M6JU00_9PSEU</name>
<dbReference type="PANTHER" id="PTHR30011:SF16">
    <property type="entry name" value="C2H2 FINGER DOMAIN TRANSCRIPTION FACTOR (EUROFUNG)-RELATED"/>
    <property type="match status" value="1"/>
</dbReference>
<dbReference type="InterPro" id="IPR016215">
    <property type="entry name" value="NTA_MOA"/>
</dbReference>
<comment type="similarity">
    <text evidence="5">Belongs to the NtaA/SnaA/DszA monooxygenase family.</text>
</comment>
<keyword evidence="2 6" id="KW-0288">FMN</keyword>
<dbReference type="InterPro" id="IPR011251">
    <property type="entry name" value="Luciferase-like_dom"/>
</dbReference>
<dbReference type="PIRSF" id="PIRSF000337">
    <property type="entry name" value="NTA_MOA"/>
    <property type="match status" value="1"/>
</dbReference>
<dbReference type="RefSeq" id="WP_172166748.1">
    <property type="nucleotide sequence ID" value="NZ_CP053564.1"/>
</dbReference>
<keyword evidence="3" id="KW-0560">Oxidoreductase</keyword>
<reference evidence="8 9" key="1">
    <citation type="submission" date="2020-05" db="EMBL/GenBank/DDBJ databases">
        <authorList>
            <person name="Mo P."/>
        </authorList>
    </citation>
    <scope>NUCLEOTIDE SEQUENCE [LARGE SCALE GENOMIC DNA]</scope>
    <source>
        <strain evidence="8 9">Gen01</strain>
    </source>
</reference>
<feature type="binding site" evidence="6">
    <location>
        <position position="101"/>
    </location>
    <ligand>
        <name>FMN</name>
        <dbReference type="ChEBI" id="CHEBI:58210"/>
    </ligand>
</feature>
<evidence type="ECO:0000313" key="9">
    <source>
        <dbReference type="Proteomes" id="UP000505377"/>
    </source>
</evidence>
<feature type="domain" description="Luciferase-like" evidence="7">
    <location>
        <begin position="26"/>
        <end position="309"/>
    </location>
</feature>
<keyword evidence="4" id="KW-0503">Monooxygenase</keyword>
<protein>
    <submittedName>
        <fullName evidence="8">LLM class flavin-dependent oxidoreductase</fullName>
    </submittedName>
</protein>
<dbReference type="Proteomes" id="UP000505377">
    <property type="component" value="Chromosome"/>
</dbReference>
<sequence length="405" mass="43802">MSPTPIRLAVALDGAGWHPSAWREPSARPTELFTPRYWADLVRTAERGLLDLVTIEDAIGIQSHRAAVPDRRTDEVRGRLDALLIASFVAPLTRRIGLVPTVTTTHTEPFTVSSALATLDHTSLGRAGWQVRVSTTATDAALLGRREVAPFRPADLANGLPPGVLELFAEAADVIEAVRRLWDSWEDDAEIRDVATRRFIDRDKVHRVDVTSPTFSVRGPAITPRPPQGQPVVSALAHRREPYELAARGADLVFVTPTPARGAADVLADVRDAEGDVGRAGEPLRVLADVVVLLDSPTETGAARLRRLDDRTGEPFTSDTTVFTGPAAELADLVAAWHELGYAGVRLRPAALPDDLDRIVDDLVPELQRRGLFRTSYEAPTLRGLLGLPTEVPSRYAAAAAGGAR</sequence>
<evidence type="ECO:0000313" key="8">
    <source>
        <dbReference type="EMBL" id="QJY49899.1"/>
    </source>
</evidence>
<gene>
    <name evidence="8" type="ORF">HOP40_32450</name>
</gene>
<evidence type="ECO:0000259" key="7">
    <source>
        <dbReference type="Pfam" id="PF00296"/>
    </source>
</evidence>
<dbReference type="GO" id="GO:0004497">
    <property type="term" value="F:monooxygenase activity"/>
    <property type="evidence" value="ECO:0007669"/>
    <property type="project" value="UniProtKB-KW"/>
</dbReference>
<dbReference type="AlphaFoldDB" id="A0A6M6JU00"/>
<feature type="binding site" evidence="6">
    <location>
        <position position="57"/>
    </location>
    <ligand>
        <name>FMN</name>
        <dbReference type="ChEBI" id="CHEBI:58210"/>
    </ligand>
</feature>
<organism evidence="8 9">
    <name type="scientific">Pseudonocardia broussonetiae</name>
    <dbReference type="NCBI Taxonomy" id="2736640"/>
    <lineage>
        <taxon>Bacteria</taxon>
        <taxon>Bacillati</taxon>
        <taxon>Actinomycetota</taxon>
        <taxon>Actinomycetes</taxon>
        <taxon>Pseudonocardiales</taxon>
        <taxon>Pseudonocardiaceae</taxon>
        <taxon>Pseudonocardia</taxon>
    </lineage>
</organism>
<evidence type="ECO:0000256" key="5">
    <source>
        <dbReference type="ARBA" id="ARBA00033748"/>
    </source>
</evidence>
<dbReference type="InterPro" id="IPR051260">
    <property type="entry name" value="Diverse_substr_monoxygenases"/>
</dbReference>
<dbReference type="InterPro" id="IPR036661">
    <property type="entry name" value="Luciferase-like_sf"/>
</dbReference>
<dbReference type="SUPFAM" id="SSF51679">
    <property type="entry name" value="Bacterial luciferase-like"/>
    <property type="match status" value="1"/>
</dbReference>
<evidence type="ECO:0000256" key="3">
    <source>
        <dbReference type="ARBA" id="ARBA00023002"/>
    </source>
</evidence>
<evidence type="ECO:0000256" key="1">
    <source>
        <dbReference type="ARBA" id="ARBA00022630"/>
    </source>
</evidence>
<evidence type="ECO:0000256" key="6">
    <source>
        <dbReference type="PIRSR" id="PIRSR000337-1"/>
    </source>
</evidence>
<evidence type="ECO:0000256" key="4">
    <source>
        <dbReference type="ARBA" id="ARBA00023033"/>
    </source>
</evidence>
<dbReference type="PANTHER" id="PTHR30011">
    <property type="entry name" value="ALKANESULFONATE MONOOXYGENASE-RELATED"/>
    <property type="match status" value="1"/>
</dbReference>
<dbReference type="Gene3D" id="3.20.20.30">
    <property type="entry name" value="Luciferase-like domain"/>
    <property type="match status" value="1"/>
</dbReference>
<keyword evidence="1 6" id="KW-0285">Flavoprotein</keyword>
<evidence type="ECO:0000256" key="2">
    <source>
        <dbReference type="ARBA" id="ARBA00022643"/>
    </source>
</evidence>
<dbReference type="Pfam" id="PF00296">
    <property type="entry name" value="Bac_luciferase"/>
    <property type="match status" value="1"/>
</dbReference>
<dbReference type="GO" id="GO:0016705">
    <property type="term" value="F:oxidoreductase activity, acting on paired donors, with incorporation or reduction of molecular oxygen"/>
    <property type="evidence" value="ECO:0007669"/>
    <property type="project" value="InterPro"/>
</dbReference>
<dbReference type="EMBL" id="CP053564">
    <property type="protein sequence ID" value="QJY49899.1"/>
    <property type="molecule type" value="Genomic_DNA"/>
</dbReference>